<dbReference type="EMBL" id="OC316667">
    <property type="protein sequence ID" value="CAD7393208.1"/>
    <property type="molecule type" value="Genomic_DNA"/>
</dbReference>
<reference evidence="1" key="1">
    <citation type="submission" date="2020-11" db="EMBL/GenBank/DDBJ databases">
        <authorList>
            <person name="Tran Van P."/>
        </authorList>
    </citation>
    <scope>NUCLEOTIDE SEQUENCE</scope>
</reference>
<evidence type="ECO:0000313" key="1">
    <source>
        <dbReference type="EMBL" id="CAD7393208.1"/>
    </source>
</evidence>
<protein>
    <submittedName>
        <fullName evidence="1">Uncharacterized protein</fullName>
    </submittedName>
</protein>
<accession>A0A7R9GPT8</accession>
<organism evidence="1">
    <name type="scientific">Timema cristinae</name>
    <name type="common">Walking stick</name>
    <dbReference type="NCBI Taxonomy" id="61476"/>
    <lineage>
        <taxon>Eukaryota</taxon>
        <taxon>Metazoa</taxon>
        <taxon>Ecdysozoa</taxon>
        <taxon>Arthropoda</taxon>
        <taxon>Hexapoda</taxon>
        <taxon>Insecta</taxon>
        <taxon>Pterygota</taxon>
        <taxon>Neoptera</taxon>
        <taxon>Polyneoptera</taxon>
        <taxon>Phasmatodea</taxon>
        <taxon>Timematodea</taxon>
        <taxon>Timematoidea</taxon>
        <taxon>Timematidae</taxon>
        <taxon>Timema</taxon>
    </lineage>
</organism>
<sequence>MRELRSLLNRYKLYNQMRMLRLHDLTYEYLCENHFYIIFLTAKKSLPMCILTSYLKFFLNVLDTFNASTERRFPETELKVLDRTVHNIQECVLHFFHKRKKKEIKELGMGRLQVCDVLKRYSFLHQGPKKD</sequence>
<dbReference type="AlphaFoldDB" id="A0A7R9GPT8"/>
<gene>
    <name evidence="1" type="ORF">TCEB3V08_LOCUS1191</name>
</gene>
<proteinExistence type="predicted"/>
<name>A0A7R9GPT8_TIMCR</name>